<dbReference type="OMA" id="QCITWRQ"/>
<dbReference type="Proteomes" id="UP000240080">
    <property type="component" value="Unplaced"/>
</dbReference>
<dbReference type="Bgee" id="ENSPPAG00000032211">
    <property type="expression patterns" value="Expressed in cerebellum and 3 other cell types or tissues"/>
</dbReference>
<sequence>MAAPCCVLQSSQSLHLRPWTCINVKALQCITWRQMIGILQMSRKDVTIKVFSEAITNLSQ</sequence>
<reference evidence="1" key="1">
    <citation type="submission" date="2025-08" db="UniProtKB">
        <authorList>
            <consortium name="Ensembl"/>
        </authorList>
    </citation>
    <scope>IDENTIFICATION</scope>
</reference>
<accession>A0A2R9ALZ0</accession>
<dbReference type="Ensembl" id="ENSPPAT00000040892.1">
    <property type="protein sequence ID" value="ENSPPAP00000018163.1"/>
    <property type="gene ID" value="ENSPPAG00000032211.1"/>
</dbReference>
<reference evidence="1" key="2">
    <citation type="submission" date="2025-09" db="UniProtKB">
        <authorList>
            <consortium name="Ensembl"/>
        </authorList>
    </citation>
    <scope>IDENTIFICATION</scope>
</reference>
<protein>
    <submittedName>
        <fullName evidence="1">Uncharacterized protein</fullName>
    </submittedName>
</protein>
<organism evidence="1 2">
    <name type="scientific">Pan paniscus</name>
    <name type="common">Pygmy chimpanzee</name>
    <name type="synonym">Bonobo</name>
    <dbReference type="NCBI Taxonomy" id="9597"/>
    <lineage>
        <taxon>Eukaryota</taxon>
        <taxon>Metazoa</taxon>
        <taxon>Chordata</taxon>
        <taxon>Craniata</taxon>
        <taxon>Vertebrata</taxon>
        <taxon>Euteleostomi</taxon>
        <taxon>Mammalia</taxon>
        <taxon>Eutheria</taxon>
        <taxon>Euarchontoglires</taxon>
        <taxon>Primates</taxon>
        <taxon>Haplorrhini</taxon>
        <taxon>Catarrhini</taxon>
        <taxon>Hominidae</taxon>
        <taxon>Pan</taxon>
    </lineage>
</organism>
<keyword evidence="2" id="KW-1185">Reference proteome</keyword>
<dbReference type="GeneTree" id="ENSGT00910000146846"/>
<dbReference type="AlphaFoldDB" id="A0A2R9ALZ0"/>
<evidence type="ECO:0000313" key="2">
    <source>
        <dbReference type="Proteomes" id="UP000240080"/>
    </source>
</evidence>
<name>A0A2R9ALZ0_PANPA</name>
<proteinExistence type="predicted"/>
<evidence type="ECO:0000313" key="1">
    <source>
        <dbReference type="Ensembl" id="ENSPPAP00000018163.1"/>
    </source>
</evidence>